<evidence type="ECO:0000313" key="3">
    <source>
        <dbReference type="Proteomes" id="UP000515808"/>
    </source>
</evidence>
<dbReference type="Proteomes" id="UP000515808">
    <property type="component" value="Chromosome"/>
</dbReference>
<proteinExistence type="predicted"/>
<evidence type="ECO:0000313" key="2">
    <source>
        <dbReference type="EMBL" id="QNM86151.1"/>
    </source>
</evidence>
<dbReference type="EMBL" id="CP060695">
    <property type="protein sequence ID" value="QNM86151.1"/>
    <property type="molecule type" value="Genomic_DNA"/>
</dbReference>
<keyword evidence="1" id="KW-0732">Signal</keyword>
<gene>
    <name evidence="2" type="ORF">H9W90_03265</name>
</gene>
<evidence type="ECO:0000256" key="1">
    <source>
        <dbReference type="SAM" id="SignalP"/>
    </source>
</evidence>
<sequence length="193" mass="22473">MKLQTILLIFFCMSFFSILSQEKENFTFETSKENPFGKYNPEAPKQLLDYKDLIGECNCISESRNPDGTWAKPTKMIWSWKYIMNGTAVQDETLKEDGIHSGSIRQYNKDSLHWNVHYYSSANISSTLSVWNGNKNKEGKIVLYKKQKAPNGAEGFSRLTFYDIDKKGYKWIGEWVDKSEKIVFPFWKISCVK</sequence>
<organism evidence="2 3">
    <name type="scientific">Polaribacter pectinis</name>
    <dbReference type="NCBI Taxonomy" id="2738844"/>
    <lineage>
        <taxon>Bacteria</taxon>
        <taxon>Pseudomonadati</taxon>
        <taxon>Bacteroidota</taxon>
        <taxon>Flavobacteriia</taxon>
        <taxon>Flavobacteriales</taxon>
        <taxon>Flavobacteriaceae</taxon>
    </lineage>
</organism>
<accession>A0A7G9LC02</accession>
<name>A0A7G9LC02_9FLAO</name>
<dbReference type="AlphaFoldDB" id="A0A7G9LC02"/>
<reference evidence="2 3" key="1">
    <citation type="submission" date="2020-08" db="EMBL/GenBank/DDBJ databases">
        <title>Polaribacter sp. L12M9 isolated from gut of the Korean scallop.</title>
        <authorList>
            <person name="Jeong Y.S."/>
        </authorList>
    </citation>
    <scope>NUCLEOTIDE SEQUENCE [LARGE SCALE GENOMIC DNA]</scope>
    <source>
        <strain evidence="2 3">L12M9</strain>
    </source>
</reference>
<dbReference type="KEGG" id="ppec:H9W90_03265"/>
<protein>
    <submittedName>
        <fullName evidence="2">Uncharacterized protein</fullName>
    </submittedName>
</protein>
<feature type="signal peptide" evidence="1">
    <location>
        <begin position="1"/>
        <end position="22"/>
    </location>
</feature>
<dbReference type="RefSeq" id="WP_187483034.1">
    <property type="nucleotide sequence ID" value="NZ_CP060695.1"/>
</dbReference>
<feature type="chain" id="PRO_5029014275" evidence="1">
    <location>
        <begin position="23"/>
        <end position="193"/>
    </location>
</feature>
<keyword evidence="3" id="KW-1185">Reference proteome</keyword>